<evidence type="ECO:0000256" key="9">
    <source>
        <dbReference type="ARBA" id="ARBA00022741"/>
    </source>
</evidence>
<dbReference type="Pfam" id="PF03481">
    <property type="entry name" value="Sua5_C"/>
    <property type="match status" value="1"/>
</dbReference>
<dbReference type="InterPro" id="IPR006070">
    <property type="entry name" value="Sua5-like_dom"/>
</dbReference>
<dbReference type="Proteomes" id="UP001595444">
    <property type="component" value="Unassembled WGS sequence"/>
</dbReference>
<dbReference type="InterPro" id="IPR005145">
    <property type="entry name" value="Sua5_C"/>
</dbReference>
<dbReference type="InterPro" id="IPR038385">
    <property type="entry name" value="Sua5/YwlC_C"/>
</dbReference>
<keyword evidence="8 13" id="KW-0548">Nucleotidyltransferase</keyword>
<dbReference type="PROSITE" id="PS51163">
    <property type="entry name" value="YRDC"/>
    <property type="match status" value="1"/>
</dbReference>
<evidence type="ECO:0000313" key="16">
    <source>
        <dbReference type="Proteomes" id="UP001595444"/>
    </source>
</evidence>
<evidence type="ECO:0000256" key="5">
    <source>
        <dbReference type="ARBA" id="ARBA00022490"/>
    </source>
</evidence>
<evidence type="ECO:0000256" key="12">
    <source>
        <dbReference type="ARBA" id="ARBA00048366"/>
    </source>
</evidence>
<evidence type="ECO:0000256" key="6">
    <source>
        <dbReference type="ARBA" id="ARBA00022679"/>
    </source>
</evidence>
<reference evidence="16" key="1">
    <citation type="journal article" date="2019" name="Int. J. Syst. Evol. Microbiol.">
        <title>The Global Catalogue of Microorganisms (GCM) 10K type strain sequencing project: providing services to taxonomists for standard genome sequencing and annotation.</title>
        <authorList>
            <consortium name="The Broad Institute Genomics Platform"/>
            <consortium name="The Broad Institute Genome Sequencing Center for Infectious Disease"/>
            <person name="Wu L."/>
            <person name="Ma J."/>
        </authorList>
    </citation>
    <scope>NUCLEOTIDE SEQUENCE [LARGE SCALE GENOMIC DNA]</scope>
    <source>
        <strain evidence="16">KCTC 62164</strain>
    </source>
</reference>
<comment type="function">
    <text evidence="13">Required for the formation of a threonylcarbamoyl group on adenosine at position 37 (t(6)A37) in tRNAs that read codons beginning with adenine.</text>
</comment>
<evidence type="ECO:0000256" key="13">
    <source>
        <dbReference type="PIRNR" id="PIRNR004930"/>
    </source>
</evidence>
<dbReference type="GO" id="GO:0061710">
    <property type="term" value="F:L-threonylcarbamoyladenylate synthase"/>
    <property type="evidence" value="ECO:0007669"/>
    <property type="project" value="UniProtKB-EC"/>
</dbReference>
<dbReference type="EC" id="2.7.7.87" evidence="3 13"/>
<evidence type="ECO:0000256" key="8">
    <source>
        <dbReference type="ARBA" id="ARBA00022695"/>
    </source>
</evidence>
<keyword evidence="16" id="KW-1185">Reference proteome</keyword>
<comment type="similarity">
    <text evidence="2 13">Belongs to the SUA5 family.</text>
</comment>
<evidence type="ECO:0000259" key="14">
    <source>
        <dbReference type="PROSITE" id="PS51163"/>
    </source>
</evidence>
<keyword evidence="6 13" id="KW-0808">Transferase</keyword>
<dbReference type="PANTHER" id="PTHR17490:SF16">
    <property type="entry name" value="THREONYLCARBAMOYL-AMP SYNTHASE"/>
    <property type="match status" value="1"/>
</dbReference>
<evidence type="ECO:0000256" key="1">
    <source>
        <dbReference type="ARBA" id="ARBA00004496"/>
    </source>
</evidence>
<feature type="domain" description="YrdC-like" evidence="14">
    <location>
        <begin position="13"/>
        <end position="200"/>
    </location>
</feature>
<evidence type="ECO:0000256" key="4">
    <source>
        <dbReference type="ARBA" id="ARBA00015492"/>
    </source>
</evidence>
<name>A0ABV7D101_9PROT</name>
<dbReference type="EMBL" id="JBHRSL010000002">
    <property type="protein sequence ID" value="MFC3050839.1"/>
    <property type="molecule type" value="Genomic_DNA"/>
</dbReference>
<dbReference type="PIRSF" id="PIRSF004930">
    <property type="entry name" value="Tln_factor_SUA5"/>
    <property type="match status" value="1"/>
</dbReference>
<dbReference type="Gene3D" id="3.90.870.10">
    <property type="entry name" value="DHBP synthase"/>
    <property type="match status" value="1"/>
</dbReference>
<keyword evidence="7 13" id="KW-0819">tRNA processing</keyword>
<evidence type="ECO:0000256" key="2">
    <source>
        <dbReference type="ARBA" id="ARBA00007663"/>
    </source>
</evidence>
<dbReference type="InterPro" id="IPR050156">
    <property type="entry name" value="TC-AMP_synthase_SUA5"/>
</dbReference>
<keyword evidence="10 13" id="KW-0067">ATP-binding</keyword>
<comment type="subcellular location">
    <subcellularLocation>
        <location evidence="1 13">Cytoplasm</location>
    </subcellularLocation>
</comment>
<evidence type="ECO:0000256" key="10">
    <source>
        <dbReference type="ARBA" id="ARBA00022840"/>
    </source>
</evidence>
<proteinExistence type="inferred from homology"/>
<evidence type="ECO:0000256" key="7">
    <source>
        <dbReference type="ARBA" id="ARBA00022694"/>
    </source>
</evidence>
<dbReference type="Gene3D" id="3.40.50.11030">
    <property type="entry name" value="Threonylcarbamoyl-AMP synthase, C-terminal domain"/>
    <property type="match status" value="1"/>
</dbReference>
<sequence>MATTPLIIPANSEKAIALAVRTLEIGQLIAVPTETVYGLAADALNSSAVADIYTTKGRPSNNPLICHVSNISMAKEYVSVSPFAQKLMEVFWPGPLTLVLPKKETAEIPLSVTAGLKTLAVRCPSNAVTLSIIKHLGRPIAAPSANPSGKLSPTSAMDVAQTLGTRIALIIDGGTTDVGIESTIVSVLDNRITLLRPGSVTADDITAATGHAVFDRETIQITAPGQLASHYAPTANVRLNATNAYDHEIFIGFGDYSGTLNLSEKGSLAEAAHNLFSFLRKADETGARTIAVAPIPNEGIGIAINDRLKRAAAPRQG</sequence>
<gene>
    <name evidence="15" type="ORF">ACFOKA_02860</name>
</gene>
<comment type="caution">
    <text evidence="15">The sequence shown here is derived from an EMBL/GenBank/DDBJ whole genome shotgun (WGS) entry which is preliminary data.</text>
</comment>
<dbReference type="SUPFAM" id="SSF55821">
    <property type="entry name" value="YrdC/RibB"/>
    <property type="match status" value="1"/>
</dbReference>
<dbReference type="PANTHER" id="PTHR17490">
    <property type="entry name" value="SUA5"/>
    <property type="match status" value="1"/>
</dbReference>
<protein>
    <recommendedName>
        <fullName evidence="4 13">Threonylcarbamoyl-AMP synthase</fullName>
        <shortName evidence="13">TC-AMP synthase</shortName>
        <ecNumber evidence="3 13">2.7.7.87</ecNumber>
    </recommendedName>
    <alternativeName>
        <fullName evidence="11 13">L-threonylcarbamoyladenylate synthase</fullName>
    </alternativeName>
</protein>
<accession>A0ABV7D101</accession>
<organism evidence="15 16">
    <name type="scientific">Kordiimonas pumila</name>
    <dbReference type="NCBI Taxonomy" id="2161677"/>
    <lineage>
        <taxon>Bacteria</taxon>
        <taxon>Pseudomonadati</taxon>
        <taxon>Pseudomonadota</taxon>
        <taxon>Alphaproteobacteria</taxon>
        <taxon>Kordiimonadales</taxon>
        <taxon>Kordiimonadaceae</taxon>
        <taxon>Kordiimonas</taxon>
    </lineage>
</organism>
<evidence type="ECO:0000256" key="11">
    <source>
        <dbReference type="ARBA" id="ARBA00029774"/>
    </source>
</evidence>
<dbReference type="InterPro" id="IPR017945">
    <property type="entry name" value="DHBP_synth_RibB-like_a/b_dom"/>
</dbReference>
<keyword evidence="5 13" id="KW-0963">Cytoplasm</keyword>
<dbReference type="InterPro" id="IPR010923">
    <property type="entry name" value="T(6)A37_SUA5"/>
</dbReference>
<keyword evidence="9 13" id="KW-0547">Nucleotide-binding</keyword>
<evidence type="ECO:0000313" key="15">
    <source>
        <dbReference type="EMBL" id="MFC3050839.1"/>
    </source>
</evidence>
<dbReference type="RefSeq" id="WP_194212514.1">
    <property type="nucleotide sequence ID" value="NZ_CP061205.1"/>
</dbReference>
<evidence type="ECO:0000256" key="3">
    <source>
        <dbReference type="ARBA" id="ARBA00012584"/>
    </source>
</evidence>
<dbReference type="NCBIfam" id="TIGR00057">
    <property type="entry name" value="L-threonylcarbamoyladenylate synthase"/>
    <property type="match status" value="1"/>
</dbReference>
<dbReference type="Pfam" id="PF01300">
    <property type="entry name" value="Sua5_yciO_yrdC"/>
    <property type="match status" value="1"/>
</dbReference>
<comment type="catalytic activity">
    <reaction evidence="12 13">
        <text>L-threonine + hydrogencarbonate + ATP = L-threonylcarbamoyladenylate + diphosphate + H2O</text>
        <dbReference type="Rhea" id="RHEA:36407"/>
        <dbReference type="ChEBI" id="CHEBI:15377"/>
        <dbReference type="ChEBI" id="CHEBI:17544"/>
        <dbReference type="ChEBI" id="CHEBI:30616"/>
        <dbReference type="ChEBI" id="CHEBI:33019"/>
        <dbReference type="ChEBI" id="CHEBI:57926"/>
        <dbReference type="ChEBI" id="CHEBI:73682"/>
        <dbReference type="EC" id="2.7.7.87"/>
    </reaction>
</comment>